<gene>
    <name evidence="6" type="primary">acuC</name>
    <name evidence="6" type="ORF">GCM10011354_15120</name>
</gene>
<evidence type="ECO:0000259" key="5">
    <source>
        <dbReference type="Pfam" id="PF00850"/>
    </source>
</evidence>
<dbReference type="EMBL" id="BMHA01000005">
    <property type="protein sequence ID" value="GGI05645.1"/>
    <property type="molecule type" value="Genomic_DNA"/>
</dbReference>
<reference evidence="6" key="1">
    <citation type="journal article" date="2014" name="Int. J. Syst. Evol. Microbiol.">
        <title>Complete genome sequence of Corynebacterium casei LMG S-19264T (=DSM 44701T), isolated from a smear-ripened cheese.</title>
        <authorList>
            <consortium name="US DOE Joint Genome Institute (JGI-PGF)"/>
            <person name="Walter F."/>
            <person name="Albersmeier A."/>
            <person name="Kalinowski J."/>
            <person name="Ruckert C."/>
        </authorList>
    </citation>
    <scope>NUCLEOTIDE SEQUENCE</scope>
    <source>
        <strain evidence="6">CGMCC 1.14988</strain>
    </source>
</reference>
<evidence type="ECO:0000256" key="2">
    <source>
        <dbReference type="ARBA" id="ARBA00005947"/>
    </source>
</evidence>
<organism evidence="6 7">
    <name type="scientific">Egicoccus halophilus</name>
    <dbReference type="NCBI Taxonomy" id="1670830"/>
    <lineage>
        <taxon>Bacteria</taxon>
        <taxon>Bacillati</taxon>
        <taxon>Actinomycetota</taxon>
        <taxon>Nitriliruptoria</taxon>
        <taxon>Egicoccales</taxon>
        <taxon>Egicoccaceae</taxon>
        <taxon>Egicoccus</taxon>
    </lineage>
</organism>
<evidence type="ECO:0000256" key="1">
    <source>
        <dbReference type="ARBA" id="ARBA00005101"/>
    </source>
</evidence>
<dbReference type="InterPro" id="IPR003085">
    <property type="entry name" value="AcuC"/>
</dbReference>
<reference evidence="6" key="2">
    <citation type="submission" date="2020-09" db="EMBL/GenBank/DDBJ databases">
        <authorList>
            <person name="Sun Q."/>
            <person name="Zhou Y."/>
        </authorList>
    </citation>
    <scope>NUCLEOTIDE SEQUENCE</scope>
    <source>
        <strain evidence="6">CGMCC 1.14988</strain>
    </source>
</reference>
<keyword evidence="4" id="KW-0006">Acetoin catabolism</keyword>
<dbReference type="CDD" id="cd09994">
    <property type="entry name" value="HDAC_AcuC_like"/>
    <property type="match status" value="1"/>
</dbReference>
<dbReference type="Gene3D" id="3.40.800.20">
    <property type="entry name" value="Histone deacetylase domain"/>
    <property type="match status" value="1"/>
</dbReference>
<dbReference type="InterPro" id="IPR023696">
    <property type="entry name" value="Ureohydrolase_dom_sf"/>
</dbReference>
<comment type="similarity">
    <text evidence="2">Belongs to the histone deacetylase family.</text>
</comment>
<proteinExistence type="inferred from homology"/>
<accession>A0A8J3EUD5</accession>
<dbReference type="PANTHER" id="PTHR10625">
    <property type="entry name" value="HISTONE DEACETYLASE HDAC1-RELATED"/>
    <property type="match status" value="1"/>
</dbReference>
<evidence type="ECO:0000313" key="6">
    <source>
        <dbReference type="EMBL" id="GGI05645.1"/>
    </source>
</evidence>
<evidence type="ECO:0000313" key="7">
    <source>
        <dbReference type="Proteomes" id="UP000650511"/>
    </source>
</evidence>
<dbReference type="RefSeq" id="WP_205745410.1">
    <property type="nucleotide sequence ID" value="NZ_BMHA01000005.1"/>
</dbReference>
<dbReference type="InterPro" id="IPR037138">
    <property type="entry name" value="His_deacetylse_dom_sf"/>
</dbReference>
<keyword evidence="7" id="KW-1185">Reference proteome</keyword>
<comment type="pathway">
    <text evidence="1">Ketone degradation; acetoin degradation.</text>
</comment>
<feature type="domain" description="Histone deacetylase" evidence="5">
    <location>
        <begin position="29"/>
        <end position="326"/>
    </location>
</feature>
<comment type="caution">
    <text evidence="6">The sequence shown here is derived from an EMBL/GenBank/DDBJ whole genome shotgun (WGS) entry which is preliminary data.</text>
</comment>
<dbReference type="PANTHER" id="PTHR10625:SF10">
    <property type="entry name" value="HISTONE DEACETYLASE HDAC1"/>
    <property type="match status" value="1"/>
</dbReference>
<dbReference type="Proteomes" id="UP000650511">
    <property type="component" value="Unassembled WGS sequence"/>
</dbReference>
<evidence type="ECO:0000256" key="4">
    <source>
        <dbReference type="ARBA" id="ARBA00022627"/>
    </source>
</evidence>
<sequence>MAGRSARAAGRVALLWDDRLGAYDLGPEHPLAPVRVELTMALIRDSGLVGGGAVEVAPGPIDEAELLRLHRPDFVDTVKRLSADATARADDVYGLGPGDTPAFVGMHATSLLVCAASKEAARQVWEGEADHAFNPAGGLHHAMPDRAAGFCIYNDPAVAIDWLLEHGAERIAYVDVDVHHGDGVEVLFADDPRVLTISLHESGRFLFPGTGHATDIGGAGAPGSAANVPLHPGTTGDVWLGAFDAVVEPLVRAFAPDVLVTQLGCDTHASDPLAHLALTVDDDARIYRRLHELAHEVCDGRWVAFGGGGYQVVQVVPRAWTLAFAEMSGRAVPVDTPMTWQELAVARTGRTPPRSFTDDPVDVGAELHAQARRAAEESVEAVRRLVLPHHGVAAPPVHG</sequence>
<dbReference type="GO" id="GO:0004407">
    <property type="term" value="F:histone deacetylase activity"/>
    <property type="evidence" value="ECO:0007669"/>
    <property type="project" value="TreeGrafter"/>
</dbReference>
<dbReference type="AlphaFoldDB" id="A0A8J3EUD5"/>
<dbReference type="UniPathway" id="UPA00040"/>
<evidence type="ECO:0000256" key="3">
    <source>
        <dbReference type="ARBA" id="ARBA00020218"/>
    </source>
</evidence>
<dbReference type="PRINTS" id="PR01270">
    <property type="entry name" value="HDASUPER"/>
</dbReference>
<dbReference type="InterPro" id="IPR000286">
    <property type="entry name" value="HDACs"/>
</dbReference>
<dbReference type="PRINTS" id="PR01272">
    <property type="entry name" value="ACUCPROTEIN"/>
</dbReference>
<dbReference type="GO" id="GO:0045150">
    <property type="term" value="P:acetoin catabolic process"/>
    <property type="evidence" value="ECO:0007669"/>
    <property type="project" value="UniProtKB-UniPathway"/>
</dbReference>
<protein>
    <recommendedName>
        <fullName evidence="3">Acetoin utilization protein AcuC</fullName>
    </recommendedName>
</protein>
<name>A0A8J3EUD5_9ACTN</name>
<dbReference type="InterPro" id="IPR023801">
    <property type="entry name" value="His_deacetylse_dom"/>
</dbReference>
<dbReference type="SUPFAM" id="SSF52768">
    <property type="entry name" value="Arginase/deacetylase"/>
    <property type="match status" value="1"/>
</dbReference>
<dbReference type="Pfam" id="PF00850">
    <property type="entry name" value="Hist_deacetyl"/>
    <property type="match status" value="1"/>
</dbReference>
<dbReference type="GO" id="GO:0040029">
    <property type="term" value="P:epigenetic regulation of gene expression"/>
    <property type="evidence" value="ECO:0007669"/>
    <property type="project" value="TreeGrafter"/>
</dbReference>